<evidence type="ECO:0000256" key="3">
    <source>
        <dbReference type="SAM" id="MobiDB-lite"/>
    </source>
</evidence>
<protein>
    <submittedName>
        <fullName evidence="5">GCN5-related N-acetyltransferase</fullName>
    </submittedName>
</protein>
<name>A6WA37_KINRD</name>
<dbReference type="InterPro" id="IPR016181">
    <property type="entry name" value="Acyl_CoA_acyltransferase"/>
</dbReference>
<accession>A6WA37</accession>
<dbReference type="PROSITE" id="PS51186">
    <property type="entry name" value="GNAT"/>
    <property type="match status" value="1"/>
</dbReference>
<feature type="domain" description="N-acetyltransferase" evidence="4">
    <location>
        <begin position="42"/>
        <end position="178"/>
    </location>
</feature>
<evidence type="ECO:0000256" key="1">
    <source>
        <dbReference type="ARBA" id="ARBA00022679"/>
    </source>
</evidence>
<dbReference type="SUPFAM" id="SSF55729">
    <property type="entry name" value="Acyl-CoA N-acyltransferases (Nat)"/>
    <property type="match status" value="1"/>
</dbReference>
<keyword evidence="6" id="KW-1185">Reference proteome</keyword>
<keyword evidence="1" id="KW-0808">Transferase</keyword>
<dbReference type="InterPro" id="IPR050832">
    <property type="entry name" value="Bact_Acetyltransf"/>
</dbReference>
<dbReference type="InterPro" id="IPR000182">
    <property type="entry name" value="GNAT_dom"/>
</dbReference>
<dbReference type="eggNOG" id="COG0456">
    <property type="taxonomic scope" value="Bacteria"/>
</dbReference>
<gene>
    <name evidence="5" type="ordered locus">Krad_2193</name>
</gene>
<evidence type="ECO:0000313" key="5">
    <source>
        <dbReference type="EMBL" id="ABS03676.1"/>
    </source>
</evidence>
<proteinExistence type="predicted"/>
<evidence type="ECO:0000256" key="2">
    <source>
        <dbReference type="ARBA" id="ARBA00023315"/>
    </source>
</evidence>
<dbReference type="EMBL" id="CP000750">
    <property type="protein sequence ID" value="ABS03676.1"/>
    <property type="molecule type" value="Genomic_DNA"/>
</dbReference>
<feature type="compositionally biased region" description="Basic residues" evidence="3">
    <location>
        <begin position="71"/>
        <end position="89"/>
    </location>
</feature>
<feature type="region of interest" description="Disordered" evidence="3">
    <location>
        <begin position="1"/>
        <end position="94"/>
    </location>
</feature>
<dbReference type="Proteomes" id="UP000001116">
    <property type="component" value="Chromosome"/>
</dbReference>
<dbReference type="KEGG" id="kra:Krad_2193"/>
<dbReference type="HOGENOM" id="CLU_1508683_0_0_11"/>
<dbReference type="PANTHER" id="PTHR43877">
    <property type="entry name" value="AMINOALKYLPHOSPHONATE N-ACETYLTRANSFERASE-RELATED-RELATED"/>
    <property type="match status" value="1"/>
</dbReference>
<keyword evidence="2" id="KW-0012">Acyltransferase</keyword>
<organism evidence="5 6">
    <name type="scientific">Kineococcus radiotolerans (strain ATCC BAA-149 / DSM 14245 / SRS30216)</name>
    <dbReference type="NCBI Taxonomy" id="266940"/>
    <lineage>
        <taxon>Bacteria</taxon>
        <taxon>Bacillati</taxon>
        <taxon>Actinomycetota</taxon>
        <taxon>Actinomycetes</taxon>
        <taxon>Kineosporiales</taxon>
        <taxon>Kineosporiaceae</taxon>
        <taxon>Kineococcus</taxon>
    </lineage>
</organism>
<dbReference type="RefSeq" id="WP_011981185.1">
    <property type="nucleotide sequence ID" value="NC_009664.2"/>
</dbReference>
<evidence type="ECO:0000259" key="4">
    <source>
        <dbReference type="PROSITE" id="PS51186"/>
    </source>
</evidence>
<reference evidence="6" key="1">
    <citation type="journal article" date="2008" name="PLoS ONE">
        <title>Survival in nuclear waste, extreme resistance, and potential applications gleaned from the genome sequence of Kineococcus radiotolerans SRS30216.</title>
        <authorList>
            <person name="Bagwell C.E."/>
            <person name="Bhat S."/>
            <person name="Hawkins G.M."/>
            <person name="Smith B.W."/>
            <person name="Biswas T."/>
            <person name="Hoover T.R."/>
            <person name="Saunders E."/>
            <person name="Han C.S."/>
            <person name="Tsodikov O.V."/>
            <person name="Shimkets L.J."/>
        </authorList>
    </citation>
    <scope>NUCLEOTIDE SEQUENCE [LARGE SCALE GENOMIC DNA]</scope>
    <source>
        <strain evidence="6">ATCC BAA-149 / DSM 14245 / SRS30216</strain>
    </source>
</reference>
<dbReference type="GO" id="GO:0016747">
    <property type="term" value="F:acyltransferase activity, transferring groups other than amino-acyl groups"/>
    <property type="evidence" value="ECO:0007669"/>
    <property type="project" value="InterPro"/>
</dbReference>
<sequence>MCQDPGLDTSQTCTSQTCTSRTASPTTLDHGPTACAHRSRRSDDRQLGPRRCRPPPLRRSLAHLALDHRAAQRRHRPTRSHRLGSRRPHGVAGHIQLTPTDGAMRVGRALVDPAQRGRGTGRQLVALALALARSQGAVRVDLGVLADNWSARRIYDALGFVPIADPDPSGVVMMTCPS</sequence>
<dbReference type="Pfam" id="PF00583">
    <property type="entry name" value="Acetyltransf_1"/>
    <property type="match status" value="1"/>
</dbReference>
<evidence type="ECO:0000313" key="6">
    <source>
        <dbReference type="Proteomes" id="UP000001116"/>
    </source>
</evidence>
<dbReference type="AlphaFoldDB" id="A6WA37"/>
<dbReference type="Gene3D" id="3.40.630.30">
    <property type="match status" value="1"/>
</dbReference>
<feature type="compositionally biased region" description="Low complexity" evidence="3">
    <location>
        <begin position="9"/>
        <end position="20"/>
    </location>
</feature>